<dbReference type="RefSeq" id="XP_034142856.1">
    <property type="nucleotide sequence ID" value="XM_034286965.1"/>
</dbReference>
<dbReference type="RefSeq" id="XP_010878674.1">
    <property type="nucleotide sequence ID" value="XM_010880372.3"/>
</dbReference>
<evidence type="ECO:0000256" key="9">
    <source>
        <dbReference type="ARBA" id="ARBA00023180"/>
    </source>
</evidence>
<reference evidence="14" key="2">
    <citation type="submission" date="2025-05" db="UniProtKB">
        <authorList>
            <consortium name="Ensembl"/>
        </authorList>
    </citation>
    <scope>IDENTIFICATION</scope>
</reference>
<gene>
    <name evidence="14" type="primary">MC2R</name>
</gene>
<dbReference type="GO" id="GO:0004980">
    <property type="term" value="F:melanocyte-stimulating hormone receptor activity"/>
    <property type="evidence" value="ECO:0007669"/>
    <property type="project" value="UniProtKB-ARBA"/>
</dbReference>
<keyword evidence="5 12" id="KW-1133">Transmembrane helix</keyword>
<keyword evidence="10" id="KW-0807">Transducer</keyword>
<protein>
    <recommendedName>
        <fullName evidence="2">Melanocyte-stimulating hormone receptor</fullName>
    </recommendedName>
    <alternativeName>
        <fullName evidence="11">Melanocortin receptor 1</fullName>
    </alternativeName>
</protein>
<keyword evidence="15" id="KW-1185">Reference proteome</keyword>
<keyword evidence="6" id="KW-0297">G-protein coupled receptor</keyword>
<dbReference type="PANTHER" id="PTHR22750">
    <property type="entry name" value="G-PROTEIN COUPLED RECEPTOR"/>
    <property type="match status" value="1"/>
</dbReference>
<dbReference type="Gene3D" id="1.20.1070.10">
    <property type="entry name" value="Rhodopsin 7-helix transmembrane proteins"/>
    <property type="match status" value="1"/>
</dbReference>
<proteinExistence type="predicted"/>
<evidence type="ECO:0000256" key="8">
    <source>
        <dbReference type="ARBA" id="ARBA00023170"/>
    </source>
</evidence>
<evidence type="ECO:0000256" key="12">
    <source>
        <dbReference type="SAM" id="Phobius"/>
    </source>
</evidence>
<dbReference type="InterPro" id="IPR001671">
    <property type="entry name" value="Melcrt_ACTH_rcpt"/>
</dbReference>
<dbReference type="InterPro" id="IPR017452">
    <property type="entry name" value="GPCR_Rhodpsn_7TM"/>
</dbReference>
<evidence type="ECO:0000313" key="14">
    <source>
        <dbReference type="Ensembl" id="ENSELUP00000091080.1"/>
    </source>
</evidence>
<feature type="transmembrane region" description="Helical" evidence="12">
    <location>
        <begin position="51"/>
        <end position="70"/>
    </location>
</feature>
<feature type="transmembrane region" description="Helical" evidence="12">
    <location>
        <begin position="170"/>
        <end position="193"/>
    </location>
</feature>
<dbReference type="CTD" id="4158"/>
<keyword evidence="8" id="KW-0675">Receptor</keyword>
<feature type="transmembrane region" description="Helical" evidence="12">
    <location>
        <begin position="99"/>
        <end position="120"/>
    </location>
</feature>
<dbReference type="SUPFAM" id="SSF81321">
    <property type="entry name" value="Family A G protein-coupled receptor-like"/>
    <property type="match status" value="1"/>
</dbReference>
<evidence type="ECO:0000256" key="6">
    <source>
        <dbReference type="ARBA" id="ARBA00023040"/>
    </source>
</evidence>
<keyword evidence="9" id="KW-0325">Glycoprotein</keyword>
<dbReference type="Ensembl" id="ENSELUT00000098869.1">
    <property type="protein sequence ID" value="ENSELUP00000088336.1"/>
    <property type="gene ID" value="ENSELUG00000035916.1"/>
</dbReference>
<dbReference type="PRINTS" id="PR00237">
    <property type="entry name" value="GPCRRHODOPSN"/>
</dbReference>
<evidence type="ECO:0000256" key="7">
    <source>
        <dbReference type="ARBA" id="ARBA00023136"/>
    </source>
</evidence>
<dbReference type="RefSeq" id="XP_010878675.1">
    <property type="nucleotide sequence ID" value="XM_010880373.4"/>
</dbReference>
<dbReference type="SMART" id="SM01381">
    <property type="entry name" value="7TM_GPCR_Srsx"/>
    <property type="match status" value="1"/>
</dbReference>
<organism evidence="14 15">
    <name type="scientific">Esox lucius</name>
    <name type="common">Northern pike</name>
    <dbReference type="NCBI Taxonomy" id="8010"/>
    <lineage>
        <taxon>Eukaryota</taxon>
        <taxon>Metazoa</taxon>
        <taxon>Chordata</taxon>
        <taxon>Craniata</taxon>
        <taxon>Vertebrata</taxon>
        <taxon>Euteleostomi</taxon>
        <taxon>Actinopterygii</taxon>
        <taxon>Neopterygii</taxon>
        <taxon>Teleostei</taxon>
        <taxon>Protacanthopterygii</taxon>
        <taxon>Esociformes</taxon>
        <taxon>Esocidae</taxon>
        <taxon>Esox</taxon>
    </lineage>
</organism>
<feature type="transmembrane region" description="Helical" evidence="12">
    <location>
        <begin position="141"/>
        <end position="164"/>
    </location>
</feature>
<dbReference type="PRINTS" id="PR00534">
    <property type="entry name" value="MCRFAMILY"/>
</dbReference>
<dbReference type="Proteomes" id="UP000265140">
    <property type="component" value="Chromosome 16"/>
</dbReference>
<feature type="domain" description="G-protein coupled receptors family 1 profile" evidence="13">
    <location>
        <begin position="35"/>
        <end position="275"/>
    </location>
</feature>
<dbReference type="GeneTree" id="ENSGT01140000282542"/>
<reference evidence="14 15" key="1">
    <citation type="submission" date="2020-02" db="EMBL/GenBank/DDBJ databases">
        <title>Esox lucius (northern pike) genome, fEsoLuc1, primary haplotype.</title>
        <authorList>
            <person name="Myers G."/>
            <person name="Karagic N."/>
            <person name="Meyer A."/>
            <person name="Pippel M."/>
            <person name="Reichard M."/>
            <person name="Winkler S."/>
            <person name="Tracey A."/>
            <person name="Sims Y."/>
            <person name="Howe K."/>
            <person name="Rhie A."/>
            <person name="Formenti G."/>
            <person name="Durbin R."/>
            <person name="Fedrigo O."/>
            <person name="Jarvis E.D."/>
        </authorList>
    </citation>
    <scope>NUCLEOTIDE SEQUENCE [LARGE SCALE GENOMIC DNA]</scope>
</reference>
<feature type="transmembrane region" description="Helical" evidence="12">
    <location>
        <begin position="20"/>
        <end position="44"/>
    </location>
</feature>
<dbReference type="Ensembl" id="ENSELUT00000093781.1">
    <property type="protein sequence ID" value="ENSELUP00000088958.1"/>
    <property type="gene ID" value="ENSELUG00000035916.1"/>
</dbReference>
<dbReference type="GO" id="GO:0005886">
    <property type="term" value="C:plasma membrane"/>
    <property type="evidence" value="ECO:0007669"/>
    <property type="project" value="UniProtKB-SubCell"/>
</dbReference>
<keyword evidence="3" id="KW-1003">Cell membrane</keyword>
<keyword evidence="7 12" id="KW-0472">Membrane</keyword>
<dbReference type="InterPro" id="IPR000276">
    <property type="entry name" value="GPCR_Rhodpsn"/>
</dbReference>
<accession>A0AAY5KS07</accession>
<dbReference type="Ensembl" id="ENSELUT00000103824.1">
    <property type="protein sequence ID" value="ENSELUP00000091080.1"/>
    <property type="gene ID" value="ENSELUG00000035916.1"/>
</dbReference>
<feature type="transmembrane region" description="Helical" evidence="12">
    <location>
        <begin position="214"/>
        <end position="236"/>
    </location>
</feature>
<dbReference type="PROSITE" id="PS50262">
    <property type="entry name" value="G_PROTEIN_RECEP_F1_2"/>
    <property type="match status" value="1"/>
</dbReference>
<evidence type="ECO:0000256" key="10">
    <source>
        <dbReference type="ARBA" id="ARBA00023224"/>
    </source>
</evidence>
<evidence type="ECO:0000256" key="1">
    <source>
        <dbReference type="ARBA" id="ARBA00004651"/>
    </source>
</evidence>
<dbReference type="GO" id="GO:0010468">
    <property type="term" value="P:regulation of gene expression"/>
    <property type="evidence" value="ECO:0007669"/>
    <property type="project" value="UniProtKB-ARBA"/>
</dbReference>
<evidence type="ECO:0000256" key="5">
    <source>
        <dbReference type="ARBA" id="ARBA00022989"/>
    </source>
</evidence>
<dbReference type="KEGG" id="els:105016486"/>
<dbReference type="AlphaFoldDB" id="A0AAY5KS07"/>
<evidence type="ECO:0000256" key="3">
    <source>
        <dbReference type="ARBA" id="ARBA00022475"/>
    </source>
</evidence>
<keyword evidence="4 12" id="KW-0812">Transmembrane</keyword>
<sequence length="306" mass="34047">MDDASAPPFSNHTDCQVVKVPYQLFFALGAVAFGENLLVVLAVVRNKNLHSPMYMFICSLAAFNTISSLSKTWENLMLVLRDVGHLDSRDDHVLKVDDVMDTLLCMSLIGSICSFLAIAVDRYVTIFHALRYHNIVTTRRATAVLAGIWAACGGTGAFMVALFQAAYVKILFLVLIVASLLLILFLYGHMFLLARSHGRRIESLPGGAVPRRSLRGAVTLTILLGVFMVCCAPFFLHLILVTVCLDNAYCECYRSLFQLHLVLLMSHAVVDPAIYAFRSAELRHTFRKMLPCSDSRLCYTVKALFE</sequence>
<evidence type="ECO:0000256" key="4">
    <source>
        <dbReference type="ARBA" id="ARBA00022692"/>
    </source>
</evidence>
<dbReference type="Pfam" id="PF00001">
    <property type="entry name" value="7tm_1"/>
    <property type="match status" value="2"/>
</dbReference>
<evidence type="ECO:0000256" key="11">
    <source>
        <dbReference type="ARBA" id="ARBA00031491"/>
    </source>
</evidence>
<dbReference type="GeneID" id="105016486"/>
<evidence type="ECO:0000259" key="13">
    <source>
        <dbReference type="PROSITE" id="PS50262"/>
    </source>
</evidence>
<feature type="transmembrane region" description="Helical" evidence="12">
    <location>
        <begin position="256"/>
        <end position="277"/>
    </location>
</feature>
<evidence type="ECO:0000313" key="15">
    <source>
        <dbReference type="Proteomes" id="UP000265140"/>
    </source>
</evidence>
<dbReference type="FunFam" id="1.20.1070.10:FF:000211">
    <property type="entry name" value="Melanocyte-stimulating hormone receptor"/>
    <property type="match status" value="1"/>
</dbReference>
<evidence type="ECO:0000256" key="2">
    <source>
        <dbReference type="ARBA" id="ARBA00020454"/>
    </source>
</evidence>
<name>A0AAY5KS07_ESOLU</name>
<comment type="subcellular location">
    <subcellularLocation>
        <location evidence="1">Cell membrane</location>
        <topology evidence="1">Multi-pass membrane protein</topology>
    </subcellularLocation>
</comment>